<evidence type="ECO:0000313" key="4">
    <source>
        <dbReference type="RefSeq" id="XP_013405135.1"/>
    </source>
</evidence>
<accession>A0A1S3J428</accession>
<name>A0A1S3J428_LINAN</name>
<dbReference type="Proteomes" id="UP000085678">
    <property type="component" value="Unplaced"/>
</dbReference>
<keyword evidence="3" id="KW-1185">Reference proteome</keyword>
<reference evidence="4" key="1">
    <citation type="submission" date="2025-08" db="UniProtKB">
        <authorList>
            <consortium name="RefSeq"/>
        </authorList>
    </citation>
    <scope>IDENTIFICATION</scope>
    <source>
        <tissue evidence="4">Gonads</tissue>
    </source>
</reference>
<dbReference type="KEGG" id="lak:106169988"/>
<dbReference type="InParanoid" id="A0A1S3J428"/>
<feature type="region of interest" description="Disordered" evidence="1">
    <location>
        <begin position="59"/>
        <end position="79"/>
    </location>
</feature>
<feature type="signal peptide" evidence="2">
    <location>
        <begin position="1"/>
        <end position="26"/>
    </location>
</feature>
<sequence>MSCHRFLGRCLGFLVLLSHTTGLGKAQSDNSTTSATSSQAYFANDTSMTTALSGVATEITPTSSPSLTAASPGLSETSADSISTLMTEATTFTSSPVAIESSASNIQATSDVSRDGVTMNSFQSHTTVSDSSTYSLEPTVLASAPKFS</sequence>
<feature type="chain" id="PRO_5010244590" evidence="2">
    <location>
        <begin position="27"/>
        <end position="148"/>
    </location>
</feature>
<dbReference type="AlphaFoldDB" id="A0A1S3J428"/>
<proteinExistence type="predicted"/>
<feature type="compositionally biased region" description="Low complexity" evidence="1">
    <location>
        <begin position="60"/>
        <end position="75"/>
    </location>
</feature>
<gene>
    <name evidence="4" type="primary">LOC106169988</name>
</gene>
<dbReference type="GeneID" id="106169988"/>
<evidence type="ECO:0000313" key="3">
    <source>
        <dbReference type="Proteomes" id="UP000085678"/>
    </source>
</evidence>
<organism evidence="3 4">
    <name type="scientific">Lingula anatina</name>
    <name type="common">Brachiopod</name>
    <name type="synonym">Lingula unguis</name>
    <dbReference type="NCBI Taxonomy" id="7574"/>
    <lineage>
        <taxon>Eukaryota</taxon>
        <taxon>Metazoa</taxon>
        <taxon>Spiralia</taxon>
        <taxon>Lophotrochozoa</taxon>
        <taxon>Brachiopoda</taxon>
        <taxon>Linguliformea</taxon>
        <taxon>Lingulata</taxon>
        <taxon>Lingulida</taxon>
        <taxon>Linguloidea</taxon>
        <taxon>Lingulidae</taxon>
        <taxon>Lingula</taxon>
    </lineage>
</organism>
<evidence type="ECO:0000256" key="1">
    <source>
        <dbReference type="SAM" id="MobiDB-lite"/>
    </source>
</evidence>
<evidence type="ECO:0000256" key="2">
    <source>
        <dbReference type="SAM" id="SignalP"/>
    </source>
</evidence>
<protein>
    <submittedName>
        <fullName evidence="4">Uncharacterized protein LOC106169988</fullName>
    </submittedName>
</protein>
<keyword evidence="2" id="KW-0732">Signal</keyword>
<dbReference type="RefSeq" id="XP_013405135.1">
    <property type="nucleotide sequence ID" value="XM_013549681.1"/>
</dbReference>